<evidence type="ECO:0000256" key="1">
    <source>
        <dbReference type="SAM" id="SignalP"/>
    </source>
</evidence>
<feature type="signal peptide" evidence="1">
    <location>
        <begin position="1"/>
        <end position="42"/>
    </location>
</feature>
<organism evidence="3 4">
    <name type="scientific">Roseivirga pacifica</name>
    <dbReference type="NCBI Taxonomy" id="1267423"/>
    <lineage>
        <taxon>Bacteria</taxon>
        <taxon>Pseudomonadati</taxon>
        <taxon>Bacteroidota</taxon>
        <taxon>Cytophagia</taxon>
        <taxon>Cytophagales</taxon>
        <taxon>Roseivirgaceae</taxon>
        <taxon>Roseivirga</taxon>
    </lineage>
</organism>
<feature type="chain" id="PRO_5011520518" evidence="1">
    <location>
        <begin position="43"/>
        <end position="380"/>
    </location>
</feature>
<accession>A0A1I0Q007</accession>
<dbReference type="STRING" id="1267423.SAMN05216290_1878"/>
<keyword evidence="4" id="KW-1185">Reference proteome</keyword>
<dbReference type="GO" id="GO:0004519">
    <property type="term" value="F:endonuclease activity"/>
    <property type="evidence" value="ECO:0007669"/>
    <property type="project" value="UniProtKB-KW"/>
</dbReference>
<dbReference type="EMBL" id="FOIR01000002">
    <property type="protein sequence ID" value="SEW20203.1"/>
    <property type="molecule type" value="Genomic_DNA"/>
</dbReference>
<dbReference type="RefSeq" id="WP_162844762.1">
    <property type="nucleotide sequence ID" value="NZ_FOIR01000002.1"/>
</dbReference>
<dbReference type="Proteomes" id="UP000199437">
    <property type="component" value="Unassembled WGS sequence"/>
</dbReference>
<dbReference type="InterPro" id="IPR036691">
    <property type="entry name" value="Endo/exonu/phosph_ase_sf"/>
</dbReference>
<keyword evidence="1" id="KW-0732">Signal</keyword>
<dbReference type="InterPro" id="IPR005135">
    <property type="entry name" value="Endo/exonuclease/phosphatase"/>
</dbReference>
<dbReference type="Pfam" id="PF19580">
    <property type="entry name" value="Exo_endo_phos_3"/>
    <property type="match status" value="1"/>
</dbReference>
<evidence type="ECO:0000259" key="2">
    <source>
        <dbReference type="Pfam" id="PF19580"/>
    </source>
</evidence>
<keyword evidence="3" id="KW-0269">Exonuclease</keyword>
<dbReference type="PANTHER" id="PTHR42834:SF1">
    <property type="entry name" value="ENDONUCLEASE_EXONUCLEASE_PHOSPHATASE FAMILY PROTEIN (AFU_ORTHOLOGUE AFUA_3G09210)"/>
    <property type="match status" value="1"/>
</dbReference>
<feature type="domain" description="Endonuclease/exonuclease/phosphatase" evidence="2">
    <location>
        <begin position="66"/>
        <end position="374"/>
    </location>
</feature>
<keyword evidence="3" id="KW-0255">Endonuclease</keyword>
<name>A0A1I0Q007_9BACT</name>
<dbReference type="Gene3D" id="3.60.10.10">
    <property type="entry name" value="Endonuclease/exonuclease/phosphatase"/>
    <property type="match status" value="1"/>
</dbReference>
<proteinExistence type="predicted"/>
<dbReference type="GO" id="GO:0004527">
    <property type="term" value="F:exonuclease activity"/>
    <property type="evidence" value="ECO:0007669"/>
    <property type="project" value="UniProtKB-KW"/>
</dbReference>
<protein>
    <submittedName>
        <fullName evidence="3">Endonuclease/Exonuclease/phosphatase family protein</fullName>
    </submittedName>
</protein>
<dbReference type="SUPFAM" id="SSF56219">
    <property type="entry name" value="DNase I-like"/>
    <property type="match status" value="1"/>
</dbReference>
<sequence length="380" mass="43496">MFRILNAKNTHLSVNTSTRKSFLCQKLVLTISLCLLSHVAHAQKPKPYLSSDSFDPTPRGASGFRIAFYNVENLFDYFDDSLTIDEEFLPNQGRYWTKARYQDKQQKLAKTIIAMGGWEPVPLIGLCEIENRYVLESLTKFTVLKSAGYEIIHKDSPDRRGIDVAALYRPEKFKLINYHYYPLNFPFDPDSRTREILHVIGELPNKDTLHLFVNHWPSKFGGEFETQPKRMFAAEFVRNKVDSIRKIQPKAAVIITGDFNDEPEEASMIEGLAFDTKIESPKAENLYNLMYDIRYEAGTHSFENQWSIIDQFIVSGNLLEGSNSTSILNNTAQIFNMDYLIMTGATGATRPFRTYQGPKYIGGYSDHLPILLDLVLKTTK</sequence>
<keyword evidence="3" id="KW-0540">Nuclease</keyword>
<keyword evidence="3" id="KW-0378">Hydrolase</keyword>
<reference evidence="4" key="1">
    <citation type="submission" date="2016-10" db="EMBL/GenBank/DDBJ databases">
        <authorList>
            <person name="Varghese N."/>
            <person name="Submissions S."/>
        </authorList>
    </citation>
    <scope>NUCLEOTIDE SEQUENCE [LARGE SCALE GENOMIC DNA]</scope>
    <source>
        <strain evidence="4">CGMCC 1.12402</strain>
    </source>
</reference>
<evidence type="ECO:0000313" key="3">
    <source>
        <dbReference type="EMBL" id="SEW20203.1"/>
    </source>
</evidence>
<dbReference type="PANTHER" id="PTHR42834">
    <property type="entry name" value="ENDONUCLEASE/EXONUCLEASE/PHOSPHATASE FAMILY PROTEIN (AFU_ORTHOLOGUE AFUA_3G09210)"/>
    <property type="match status" value="1"/>
</dbReference>
<gene>
    <name evidence="3" type="ORF">SAMN05216290_1878</name>
</gene>
<dbReference type="GeneID" id="99986597"/>
<dbReference type="AlphaFoldDB" id="A0A1I0Q007"/>
<evidence type="ECO:0000313" key="4">
    <source>
        <dbReference type="Proteomes" id="UP000199437"/>
    </source>
</evidence>